<name>A0A5F1Y248_9LEPT</name>
<proteinExistence type="predicted"/>
<dbReference type="KEGG" id="lkm:EFP84_01630"/>
<sequence length="50" mass="5907">MADSFFFHKNSPQETVPENRIENLTDRSMNFQTRLKKGVFHLTRSYTAQS</sequence>
<evidence type="ECO:0000313" key="1">
    <source>
        <dbReference type="EMBL" id="AYV54330.1"/>
    </source>
</evidence>
<accession>A0A5F1Y248</accession>
<dbReference type="EMBL" id="CP033614">
    <property type="protein sequence ID" value="AYV54330.1"/>
    <property type="molecule type" value="Genomic_DNA"/>
</dbReference>
<dbReference type="AlphaFoldDB" id="A0A5F1Y248"/>
<protein>
    <submittedName>
        <fullName evidence="1">Polysaccharide deacetylase</fullName>
    </submittedName>
</protein>
<organism evidence="1 2">
    <name type="scientific">Leptospira kmetyi</name>
    <dbReference type="NCBI Taxonomy" id="408139"/>
    <lineage>
        <taxon>Bacteria</taxon>
        <taxon>Pseudomonadati</taxon>
        <taxon>Spirochaetota</taxon>
        <taxon>Spirochaetia</taxon>
        <taxon>Leptospirales</taxon>
        <taxon>Leptospiraceae</taxon>
        <taxon>Leptospira</taxon>
    </lineage>
</organism>
<evidence type="ECO:0000313" key="2">
    <source>
        <dbReference type="Proteomes" id="UP000276407"/>
    </source>
</evidence>
<dbReference type="OrthoDB" id="342999at2"/>
<reference evidence="1 2" key="1">
    <citation type="submission" date="2018-11" db="EMBL/GenBank/DDBJ databases">
        <title>Complete genome sequence of Leptospira kmetyi isolate LS 001/16 from soil sample associated with a leptospirosis patient in Kelantan.</title>
        <authorList>
            <person name="Muhammad Yusoff F."/>
            <person name="Muhammad Yusoff S."/>
            <person name="Ahmad M.N."/>
            <person name="Yusof N.Y."/>
            <person name="Aziah I."/>
        </authorList>
    </citation>
    <scope>NUCLEOTIDE SEQUENCE [LARGE SCALE GENOMIC DNA]</scope>
    <source>
        <strain evidence="1 2">LS 001/16</strain>
    </source>
</reference>
<gene>
    <name evidence="1" type="ORF">EFP84_01630</name>
</gene>
<dbReference type="Proteomes" id="UP000276407">
    <property type="component" value="Chromosome 1"/>
</dbReference>